<evidence type="ECO:0000313" key="3">
    <source>
        <dbReference type="Proteomes" id="UP000218231"/>
    </source>
</evidence>
<accession>A0A2A2JJS2</accession>
<protein>
    <submittedName>
        <fullName evidence="2">Uncharacterized protein</fullName>
    </submittedName>
</protein>
<name>A0A2A2JJS2_9BILA</name>
<feature type="compositionally biased region" description="Basic and acidic residues" evidence="1">
    <location>
        <begin position="89"/>
        <end position="110"/>
    </location>
</feature>
<gene>
    <name evidence="2" type="ORF">WR25_15074</name>
</gene>
<feature type="compositionally biased region" description="Polar residues" evidence="1">
    <location>
        <begin position="44"/>
        <end position="53"/>
    </location>
</feature>
<dbReference type="Proteomes" id="UP000218231">
    <property type="component" value="Unassembled WGS sequence"/>
</dbReference>
<feature type="compositionally biased region" description="Basic and acidic residues" evidence="1">
    <location>
        <begin position="67"/>
        <end position="80"/>
    </location>
</feature>
<organism evidence="2 3">
    <name type="scientific">Diploscapter pachys</name>
    <dbReference type="NCBI Taxonomy" id="2018661"/>
    <lineage>
        <taxon>Eukaryota</taxon>
        <taxon>Metazoa</taxon>
        <taxon>Ecdysozoa</taxon>
        <taxon>Nematoda</taxon>
        <taxon>Chromadorea</taxon>
        <taxon>Rhabditida</taxon>
        <taxon>Rhabditina</taxon>
        <taxon>Rhabditomorpha</taxon>
        <taxon>Rhabditoidea</taxon>
        <taxon>Rhabditidae</taxon>
        <taxon>Diploscapter</taxon>
    </lineage>
</organism>
<keyword evidence="3" id="KW-1185">Reference proteome</keyword>
<comment type="caution">
    <text evidence="2">The sequence shown here is derived from an EMBL/GenBank/DDBJ whole genome shotgun (WGS) entry which is preliminary data.</text>
</comment>
<proteinExistence type="predicted"/>
<evidence type="ECO:0000313" key="2">
    <source>
        <dbReference type="EMBL" id="PAV61953.1"/>
    </source>
</evidence>
<feature type="compositionally biased region" description="Polar residues" evidence="1">
    <location>
        <begin position="214"/>
        <end position="223"/>
    </location>
</feature>
<evidence type="ECO:0000256" key="1">
    <source>
        <dbReference type="SAM" id="MobiDB-lite"/>
    </source>
</evidence>
<feature type="region of interest" description="Disordered" evidence="1">
    <location>
        <begin position="1"/>
        <end position="130"/>
    </location>
</feature>
<sequence>MQMQRRPKEREALIGVLGPLREGLSTTAEVSRSSRRRGEDAPKTENSFTSSENLKGMIDKLTSFGYERSEERKRKEENRLATRSWMTKGRREGEGRHAIGERGGGEEDSRITQGDEAIEEEEEERMSVVVEETENRNSFAGTGETTRREGICMRDAEKERRWSAMNGRITHRGRGGLRGRGNEAARCCPMANRSTASLLPRICHCPGHATAECSQQNGSQRSHCQWKKLKGRSTVAAQRREEWTA</sequence>
<feature type="compositionally biased region" description="Basic and acidic residues" evidence="1">
    <location>
        <begin position="1"/>
        <end position="12"/>
    </location>
</feature>
<dbReference type="EMBL" id="LIAE01010393">
    <property type="protein sequence ID" value="PAV61953.1"/>
    <property type="molecule type" value="Genomic_DNA"/>
</dbReference>
<dbReference type="AlphaFoldDB" id="A0A2A2JJS2"/>
<feature type="region of interest" description="Disordered" evidence="1">
    <location>
        <begin position="214"/>
        <end position="245"/>
    </location>
</feature>
<reference evidence="2 3" key="1">
    <citation type="journal article" date="2017" name="Curr. Biol.">
        <title>Genome architecture and evolution of a unichromosomal asexual nematode.</title>
        <authorList>
            <person name="Fradin H."/>
            <person name="Zegar C."/>
            <person name="Gutwein M."/>
            <person name="Lucas J."/>
            <person name="Kovtun M."/>
            <person name="Corcoran D."/>
            <person name="Baugh L.R."/>
            <person name="Kiontke K."/>
            <person name="Gunsalus K."/>
            <person name="Fitch D.H."/>
            <person name="Piano F."/>
        </authorList>
    </citation>
    <scope>NUCLEOTIDE SEQUENCE [LARGE SCALE GENOMIC DNA]</scope>
    <source>
        <strain evidence="2">PF1309</strain>
    </source>
</reference>